<sequence>MNEWCKVQRVVPPNSSLLFSRMHSDQCSPYTEHNAMFQSLSSYVAALSAPRLQFSPQTDHVLWGLVVCSEITIKATRLVESDIMQILHRLTSAIELLNPHAHTLTSSILNNLSVLLSNSDRMY</sequence>
<accession>A0A0A9G0C2</accession>
<evidence type="ECO:0000313" key="1">
    <source>
        <dbReference type="EMBL" id="JAE17967.1"/>
    </source>
</evidence>
<reference evidence="1" key="1">
    <citation type="submission" date="2014-09" db="EMBL/GenBank/DDBJ databases">
        <authorList>
            <person name="Magalhaes I.L.F."/>
            <person name="Oliveira U."/>
            <person name="Santos F.R."/>
            <person name="Vidigal T.H.D.A."/>
            <person name="Brescovit A.D."/>
            <person name="Santos A.J."/>
        </authorList>
    </citation>
    <scope>NUCLEOTIDE SEQUENCE</scope>
    <source>
        <tissue evidence="1">Shoot tissue taken approximately 20 cm above the soil surface</tissue>
    </source>
</reference>
<dbReference type="EMBL" id="GBRH01179929">
    <property type="protein sequence ID" value="JAE17967.1"/>
    <property type="molecule type" value="Transcribed_RNA"/>
</dbReference>
<protein>
    <submittedName>
        <fullName evidence="1">Uncharacterized protein</fullName>
    </submittedName>
</protein>
<dbReference type="AlphaFoldDB" id="A0A0A9G0C2"/>
<proteinExistence type="predicted"/>
<reference evidence="1" key="2">
    <citation type="journal article" date="2015" name="Data Brief">
        <title>Shoot transcriptome of the giant reed, Arundo donax.</title>
        <authorList>
            <person name="Barrero R.A."/>
            <person name="Guerrero F.D."/>
            <person name="Moolhuijzen P."/>
            <person name="Goolsby J.A."/>
            <person name="Tidwell J."/>
            <person name="Bellgard S.E."/>
            <person name="Bellgard M.I."/>
        </authorList>
    </citation>
    <scope>NUCLEOTIDE SEQUENCE</scope>
    <source>
        <tissue evidence="1">Shoot tissue taken approximately 20 cm above the soil surface</tissue>
    </source>
</reference>
<name>A0A0A9G0C2_ARUDO</name>
<organism evidence="1">
    <name type="scientific">Arundo donax</name>
    <name type="common">Giant reed</name>
    <name type="synonym">Donax arundinaceus</name>
    <dbReference type="NCBI Taxonomy" id="35708"/>
    <lineage>
        <taxon>Eukaryota</taxon>
        <taxon>Viridiplantae</taxon>
        <taxon>Streptophyta</taxon>
        <taxon>Embryophyta</taxon>
        <taxon>Tracheophyta</taxon>
        <taxon>Spermatophyta</taxon>
        <taxon>Magnoliopsida</taxon>
        <taxon>Liliopsida</taxon>
        <taxon>Poales</taxon>
        <taxon>Poaceae</taxon>
        <taxon>PACMAD clade</taxon>
        <taxon>Arundinoideae</taxon>
        <taxon>Arundineae</taxon>
        <taxon>Arundo</taxon>
    </lineage>
</organism>